<dbReference type="InterPro" id="IPR002938">
    <property type="entry name" value="FAD-bd"/>
</dbReference>
<dbReference type="RefSeq" id="WP_117225889.1">
    <property type="nucleotide sequence ID" value="NZ_CP061725.1"/>
</dbReference>
<dbReference type="InterPro" id="IPR036188">
    <property type="entry name" value="FAD/NAD-bd_sf"/>
</dbReference>
<evidence type="ECO:0000313" key="3">
    <source>
        <dbReference type="Proteomes" id="UP000262621"/>
    </source>
</evidence>
<dbReference type="EMBL" id="QVFU01000001">
    <property type="protein sequence ID" value="RFS47951.1"/>
    <property type="molecule type" value="Genomic_DNA"/>
</dbReference>
<dbReference type="AlphaFoldDB" id="A0A372G4I5"/>
<dbReference type="Gene3D" id="3.50.50.60">
    <property type="entry name" value="FAD/NAD(P)-binding domain"/>
    <property type="match status" value="1"/>
</dbReference>
<dbReference type="InterPro" id="IPR050407">
    <property type="entry name" value="Geranylgeranyl_reductase"/>
</dbReference>
<feature type="domain" description="FAD-binding" evidence="1">
    <location>
        <begin position="6"/>
        <end position="175"/>
    </location>
</feature>
<protein>
    <submittedName>
        <fullName evidence="2">NAD(P)/FAD-dependent oxidoreductase</fullName>
    </submittedName>
</protein>
<comment type="caution">
    <text evidence="2">The sequence shown here is derived from an EMBL/GenBank/DDBJ whole genome shotgun (WGS) entry which is preliminary data.</text>
</comment>
<dbReference type="SUPFAM" id="SSF51905">
    <property type="entry name" value="FAD/NAD(P)-binding domain"/>
    <property type="match status" value="1"/>
</dbReference>
<accession>A0A372G4I5</accession>
<dbReference type="GO" id="GO:0071949">
    <property type="term" value="F:FAD binding"/>
    <property type="evidence" value="ECO:0007669"/>
    <property type="project" value="InterPro"/>
</dbReference>
<name>A0A372G4I5_9ACTN</name>
<dbReference type="PRINTS" id="PR00420">
    <property type="entry name" value="RNGMNOXGNASE"/>
</dbReference>
<reference evidence="2 3" key="1">
    <citation type="submission" date="2018-08" db="EMBL/GenBank/DDBJ databases">
        <title>Verrucosispora craniellae sp. nov., isolated from a marine sponge in the South China Sea.</title>
        <authorList>
            <person name="Li L."/>
            <person name="Lin H.W."/>
        </authorList>
    </citation>
    <scope>NUCLEOTIDE SEQUENCE [LARGE SCALE GENOMIC DNA]</scope>
    <source>
        <strain evidence="2 3">LHW63014</strain>
    </source>
</reference>
<proteinExistence type="predicted"/>
<keyword evidence="3" id="KW-1185">Reference proteome</keyword>
<evidence type="ECO:0000313" key="2">
    <source>
        <dbReference type="EMBL" id="RFS47951.1"/>
    </source>
</evidence>
<dbReference type="Pfam" id="PF01494">
    <property type="entry name" value="FAD_binding_3"/>
    <property type="match status" value="1"/>
</dbReference>
<evidence type="ECO:0000259" key="1">
    <source>
        <dbReference type="Pfam" id="PF01494"/>
    </source>
</evidence>
<dbReference type="OrthoDB" id="103324at2"/>
<gene>
    <name evidence="2" type="ORF">D0Q02_00050</name>
</gene>
<organism evidence="2 3">
    <name type="scientific">Micromonospora craniellae</name>
    <dbReference type="NCBI Taxonomy" id="2294034"/>
    <lineage>
        <taxon>Bacteria</taxon>
        <taxon>Bacillati</taxon>
        <taxon>Actinomycetota</taxon>
        <taxon>Actinomycetes</taxon>
        <taxon>Micromonosporales</taxon>
        <taxon>Micromonosporaceae</taxon>
        <taxon>Micromonospora</taxon>
    </lineage>
</organism>
<dbReference type="Proteomes" id="UP000262621">
    <property type="component" value="Unassembled WGS sequence"/>
</dbReference>
<dbReference type="PANTHER" id="PTHR42685:SF22">
    <property type="entry name" value="CONDITIONED MEDIUM FACTOR RECEPTOR 1"/>
    <property type="match status" value="1"/>
</dbReference>
<sequence>MPGTGYDVIVVGARCAGSPTAMLLARAGHRVLLLDRARFPSDTLSTHLVHPPGVGALRRWGLLDRLIATGCPPIHTYAFDFDGPVIAGSPGPADNPVAYGPRRIVLDKLLVDAAAESGAEVREGFVVSEVIFDENGRVTGIRGREQNGPLVTERARVVVGADGLHSTVARAVEARHYNEKPRLMVGYYSYFSGLDLAGVFRAHSRPYRAFGAWPTHDGLTLVGGCWPYAEFAAVKRDIEGSYLSNFALAPAFAERIAAARRESRLVGAALPNYFRTPYGPGWALVGDAGYCKDFFTAQGISDAFLAAQWCAHALDEALSGRRSYTEAMDEYQEVRDAHARPIYDFTIGFAALEPPSPEFAALLSDIDGNSQAMDAFAQVNSGVLSLADFMAEWG</sequence>
<dbReference type="PANTHER" id="PTHR42685">
    <property type="entry name" value="GERANYLGERANYL DIPHOSPHATE REDUCTASE"/>
    <property type="match status" value="1"/>
</dbReference>